<evidence type="ECO:0000259" key="12">
    <source>
        <dbReference type="PROSITE" id="PS50893"/>
    </source>
</evidence>
<dbReference type="InterPro" id="IPR003439">
    <property type="entry name" value="ABC_transporter-like_ATP-bd"/>
</dbReference>
<feature type="compositionally biased region" description="Polar residues" evidence="10">
    <location>
        <begin position="646"/>
        <end position="658"/>
    </location>
</feature>
<evidence type="ECO:0000256" key="10">
    <source>
        <dbReference type="SAM" id="MobiDB-lite"/>
    </source>
</evidence>
<name>A0A2P4ZSE4_9HYPO</name>
<evidence type="ECO:0000256" key="6">
    <source>
        <dbReference type="ARBA" id="ARBA00022840"/>
    </source>
</evidence>
<protein>
    <submittedName>
        <fullName evidence="14">ABC transporter</fullName>
    </submittedName>
</protein>
<feature type="domain" description="ABC transmembrane type-1" evidence="13">
    <location>
        <begin position="967"/>
        <end position="1246"/>
    </location>
</feature>
<feature type="domain" description="ABC transporter" evidence="12">
    <location>
        <begin position="648"/>
        <end position="901"/>
    </location>
</feature>
<evidence type="ECO:0000256" key="5">
    <source>
        <dbReference type="ARBA" id="ARBA00022741"/>
    </source>
</evidence>
<evidence type="ECO:0000259" key="13">
    <source>
        <dbReference type="PROSITE" id="PS50929"/>
    </source>
</evidence>
<dbReference type="Pfam" id="PF00664">
    <property type="entry name" value="ABC_membrane"/>
    <property type="match status" value="2"/>
</dbReference>
<dbReference type="Gene3D" id="1.20.1560.10">
    <property type="entry name" value="ABC transporter type 1, transmembrane domain"/>
    <property type="match status" value="2"/>
</dbReference>
<evidence type="ECO:0000256" key="8">
    <source>
        <dbReference type="ARBA" id="ARBA00023136"/>
    </source>
</evidence>
<dbReference type="GO" id="GO:0005886">
    <property type="term" value="C:plasma membrane"/>
    <property type="evidence" value="ECO:0007669"/>
    <property type="project" value="UniProtKB-SubCell"/>
</dbReference>
<evidence type="ECO:0000256" key="4">
    <source>
        <dbReference type="ARBA" id="ARBA00022692"/>
    </source>
</evidence>
<dbReference type="InterPro" id="IPR036640">
    <property type="entry name" value="ABC1_TM_sf"/>
</dbReference>
<feature type="transmembrane region" description="Helical" evidence="11">
    <location>
        <begin position="498"/>
        <end position="522"/>
    </location>
</feature>
<dbReference type="PANTHER" id="PTHR24223">
    <property type="entry name" value="ATP-BINDING CASSETTE SUB-FAMILY C"/>
    <property type="match status" value="1"/>
</dbReference>
<comment type="caution">
    <text evidence="14">The sequence shown here is derived from an EMBL/GenBank/DDBJ whole genome shotgun (WGS) entry which is preliminary data.</text>
</comment>
<dbReference type="SMART" id="SM00382">
    <property type="entry name" value="AAA"/>
    <property type="match status" value="2"/>
</dbReference>
<dbReference type="GeneID" id="29980774"/>
<dbReference type="Gene3D" id="3.40.50.300">
    <property type="entry name" value="P-loop containing nucleotide triphosphate hydrolases"/>
    <property type="match status" value="2"/>
</dbReference>
<evidence type="ECO:0000256" key="3">
    <source>
        <dbReference type="ARBA" id="ARBA00022475"/>
    </source>
</evidence>
<dbReference type="InterPro" id="IPR027417">
    <property type="entry name" value="P-loop_NTPase"/>
</dbReference>
<feature type="transmembrane region" description="Helical" evidence="11">
    <location>
        <begin position="542"/>
        <end position="566"/>
    </location>
</feature>
<dbReference type="InterPro" id="IPR050173">
    <property type="entry name" value="ABC_transporter_C-like"/>
</dbReference>
<dbReference type="PROSITE" id="PS50929">
    <property type="entry name" value="ABC_TM1F"/>
    <property type="match status" value="2"/>
</dbReference>
<dbReference type="GO" id="GO:0016887">
    <property type="term" value="F:ATP hydrolysis activity"/>
    <property type="evidence" value="ECO:0007669"/>
    <property type="project" value="InterPro"/>
</dbReference>
<dbReference type="InterPro" id="IPR003593">
    <property type="entry name" value="AAA+_ATPase"/>
</dbReference>
<dbReference type="Pfam" id="PF24357">
    <property type="entry name" value="TMD0_ABC"/>
    <property type="match status" value="1"/>
</dbReference>
<feature type="transmembrane region" description="Helical" evidence="11">
    <location>
        <begin position="101"/>
        <end position="122"/>
    </location>
</feature>
<dbReference type="GO" id="GO:0005524">
    <property type="term" value="F:ATP binding"/>
    <property type="evidence" value="ECO:0007669"/>
    <property type="project" value="UniProtKB-KW"/>
</dbReference>
<feature type="region of interest" description="Disordered" evidence="10">
    <location>
        <begin position="908"/>
        <end position="927"/>
    </location>
</feature>
<feature type="transmembrane region" description="Helical" evidence="11">
    <location>
        <begin position="416"/>
        <end position="438"/>
    </location>
</feature>
<evidence type="ECO:0000313" key="15">
    <source>
        <dbReference type="Proteomes" id="UP000054821"/>
    </source>
</evidence>
<accession>A0A2P4ZSE4</accession>
<feature type="transmembrane region" description="Helical" evidence="11">
    <location>
        <begin position="33"/>
        <end position="55"/>
    </location>
</feature>
<dbReference type="STRING" id="398673.A0A2P4ZSE4"/>
<evidence type="ECO:0000256" key="11">
    <source>
        <dbReference type="SAM" id="Phobius"/>
    </source>
</evidence>
<dbReference type="RefSeq" id="XP_024405940.1">
    <property type="nucleotide sequence ID" value="XM_024549355.1"/>
</dbReference>
<dbReference type="SUPFAM" id="SSF52540">
    <property type="entry name" value="P-loop containing nucleoside triphosphate hydrolases"/>
    <property type="match status" value="2"/>
</dbReference>
<dbReference type="SUPFAM" id="SSF90123">
    <property type="entry name" value="ABC transporter transmembrane region"/>
    <property type="match status" value="2"/>
</dbReference>
<feature type="transmembrane region" description="Helical" evidence="11">
    <location>
        <begin position="965"/>
        <end position="986"/>
    </location>
</feature>
<dbReference type="InterPro" id="IPR044746">
    <property type="entry name" value="ABCC_6TM_D1"/>
</dbReference>
<dbReference type="EMBL" id="JPDN02000011">
    <property type="protein sequence ID" value="PON27188.1"/>
    <property type="molecule type" value="Genomic_DNA"/>
</dbReference>
<feature type="transmembrane region" description="Helical" evidence="11">
    <location>
        <begin position="164"/>
        <end position="183"/>
    </location>
</feature>
<feature type="region of interest" description="Disordered" evidence="10">
    <location>
        <begin position="641"/>
        <end position="674"/>
    </location>
</feature>
<comment type="subcellular location">
    <subcellularLocation>
        <location evidence="1">Cell membrane</location>
        <topology evidence="1">Multi-pass membrane protein</topology>
    </subcellularLocation>
</comment>
<keyword evidence="2" id="KW-0813">Transport</keyword>
<evidence type="ECO:0000256" key="2">
    <source>
        <dbReference type="ARBA" id="ARBA00022448"/>
    </source>
</evidence>
<keyword evidence="3" id="KW-1003">Cell membrane</keyword>
<feature type="region of interest" description="Disordered" evidence="10">
    <location>
        <begin position="578"/>
        <end position="620"/>
    </location>
</feature>
<feature type="domain" description="ABC transmembrane type-1" evidence="13">
    <location>
        <begin position="285"/>
        <end position="564"/>
    </location>
</feature>
<evidence type="ECO:0000313" key="14">
    <source>
        <dbReference type="EMBL" id="PON27188.1"/>
    </source>
</evidence>
<dbReference type="InterPro" id="IPR017871">
    <property type="entry name" value="ABC_transporter-like_CS"/>
</dbReference>
<sequence>MSTASCQDDTFGPWAGPQCRGGFDFTLLFEETILSVLLSGFFILLSPLRILALFAAPIRVKSSPLNWAKKITSTCFIALSAALVGLWVVNSSKSPSSAITYTRATIASSALNLVLSLLYALLSHLEHRSSFRPSFLISVYLVLSILFDAARSRTLWMLENAGGSSIPVVFTASLALRAVMLLFESTEKRSVLTDEYKNVSEEGASGPYNLGVFYWLSSLFFTGYKKILAHEDLYQLDETLRSAPLAKKMSEAWGEVSDKSKSGALLGVWIKTFIGPLTIPIIPRLFQIGFTYTQPFLITAAINLAATPQTQQFNNNGYGLIGAYILVYTGMAVSVTQYEWQNSRAITMMRGSLIPLIYEKTLHVDSTSPSRSAPSGTLTLVSTDIETISGGIMLFHQTWSSILEIGIAIYLLERQLGAACVMSVGFAIVVMIGSGFLAGPIGKHQAAWIAASQRRVTATSKALGSVKWLKISGLTDVAFNGIRRLRTQELAASTKFRLFLGVTIVLSICTPVFGPLLTFATAAGIASRGNGDLTIAKIFTSYSLIVLLNTPLSMFTASMPAIAGAVTSFQRVQDYLNVTQRKDNRSSPSQGNRDDRTTKMEASQMVPDATTEKTFNKGKSLSRVTALEPDVIASISGRFSWPPEATSAQSSDVTPQDTPSDENQENSAHNERPPVIDICPRIDIRRQTLTLILGPVGCGKSTLLKALLGELSNFDGSIQTRFSGAVTFCDQTPWLPNEKIREIICGRSAQDANMLEEKEMSEDADWYRCIINACALERDIAMWPQGDQTSVGSKGISISGGQKQRLSMARAAFARSELLVMDDCFSGLDANTEDTVFENLLSQEGILRKANMTIVLASSDYRRVPYADQIILLNEQGQLQYAGSVDDLKENADFKWLLGDSAAKANKRSKEDITKNKRKSEPSTNSAPDVVAAAELTGALQTDAARQMGDSAVYKFYLESAGWPTIIAFTIGIIVFAFCDSFPSVWLKWWAEANEEDPNSDLGKWLGVYTVFSIGAFSSCLFACWQLFIVVINRSGLYFHDILVNTVARAPMSYHTTTDSGITVNRFSQDLQLIDMELPASALGVVITVSFGVAQFVLVCASSKYMAAVIPFLLALLYAVQHFYLRTARQLRLLDIEFKAPLYSQLMETVAGLVTIRAFHWESRSTANYMKVLDKSQQPNYLLLCVQRWLVFAVNIMIMLLAVILIVLTTTLREKIGPGFAGVALSNILAFSATMEATINSWVQLEISLGAIARIRSFSMQTKSEDDEALDILAAEGRNVQLIEPNLNALDSTFWPSKGHIEIEALCASYPSSGRVLNDITLSIQAGEKVGICGRTGSGKSSLFLSLLGLIAQDSGKISIDGVDLATLPREYLRTRIVAVPQEAYILEGTVRLNADPYRNQDEDAQSTAVDSGRRDKEIVAALERVGLWKKIESRGGLSAAIDDKFFSQGEAQLMILARAMLREGESKVLLLDEATSRQVFQYIPKIGEQMILRLYSSLDEATSNVINTIIRTWFKDWTILAIAHKLDTILDYDKVAVLDDGKLMEFDAPRKLLSQQKSIFKDLYLVSTNQ</sequence>
<dbReference type="PROSITE" id="PS00211">
    <property type="entry name" value="ABC_TRANSPORTER_1"/>
    <property type="match status" value="2"/>
</dbReference>
<keyword evidence="7 11" id="KW-1133">Transmembrane helix</keyword>
<proteinExistence type="predicted"/>
<feature type="transmembrane region" description="Helical" evidence="11">
    <location>
        <begin position="318"/>
        <end position="340"/>
    </location>
</feature>
<dbReference type="CDD" id="cd18579">
    <property type="entry name" value="ABC_6TM_ABCC_D1"/>
    <property type="match status" value="1"/>
</dbReference>
<keyword evidence="5" id="KW-0547">Nucleotide-binding</keyword>
<gene>
    <name evidence="14" type="ORF">TGAM01_v204137</name>
</gene>
<dbReference type="CDD" id="cd18580">
    <property type="entry name" value="ABC_6TM_ABCC_D2"/>
    <property type="match status" value="1"/>
</dbReference>
<feature type="transmembrane region" description="Helical" evidence="11">
    <location>
        <begin position="134"/>
        <end position="152"/>
    </location>
</feature>
<evidence type="ECO:0000256" key="1">
    <source>
        <dbReference type="ARBA" id="ARBA00004651"/>
    </source>
</evidence>
<evidence type="ECO:0000256" key="7">
    <source>
        <dbReference type="ARBA" id="ARBA00022989"/>
    </source>
</evidence>
<evidence type="ECO:0000256" key="9">
    <source>
        <dbReference type="ARBA" id="ARBA00023180"/>
    </source>
</evidence>
<feature type="transmembrane region" description="Helical" evidence="11">
    <location>
        <begin position="67"/>
        <end position="89"/>
    </location>
</feature>
<keyword evidence="9" id="KW-0325">Glycoprotein</keyword>
<feature type="transmembrane region" description="Helical" evidence="11">
    <location>
        <begin position="1189"/>
        <end position="1208"/>
    </location>
</feature>
<keyword evidence="15" id="KW-1185">Reference proteome</keyword>
<reference evidence="14 15" key="1">
    <citation type="journal article" date="2016" name="Genome Announc.">
        <title>Draft Whole-Genome Sequence of Trichoderma gamsii T6085, a Promising Biocontrol Agent of Fusarium Head Blight on Wheat.</title>
        <authorList>
            <person name="Baroncelli R."/>
            <person name="Zapparata A."/>
            <person name="Piaggeschi G."/>
            <person name="Sarrocco S."/>
            <person name="Vannacci G."/>
        </authorList>
    </citation>
    <scope>NUCLEOTIDE SEQUENCE [LARGE SCALE GENOMIC DNA]</scope>
    <source>
        <strain evidence="14 15">T6085</strain>
    </source>
</reference>
<keyword evidence="8 11" id="KW-0472">Membrane</keyword>
<dbReference type="FunFam" id="1.20.1560.10:FF:000055">
    <property type="entry name" value="ABC multidrug transporter (Eurofung)"/>
    <property type="match status" value="1"/>
</dbReference>
<dbReference type="InterPro" id="IPR011527">
    <property type="entry name" value="ABC1_TM_dom"/>
</dbReference>
<feature type="transmembrane region" description="Helical" evidence="11">
    <location>
        <begin position="1006"/>
        <end position="1032"/>
    </location>
</feature>
<keyword evidence="4 11" id="KW-0812">Transmembrane</keyword>
<dbReference type="InterPro" id="IPR044726">
    <property type="entry name" value="ABCC_6TM_D2"/>
</dbReference>
<feature type="transmembrane region" description="Helical" evidence="11">
    <location>
        <begin position="1078"/>
        <end position="1099"/>
    </location>
</feature>
<feature type="domain" description="ABC transporter" evidence="12">
    <location>
        <begin position="1301"/>
        <end position="1566"/>
    </location>
</feature>
<feature type="compositionally biased region" description="Basic and acidic residues" evidence="10">
    <location>
        <begin position="908"/>
        <end position="921"/>
    </location>
</feature>
<dbReference type="Proteomes" id="UP000054821">
    <property type="component" value="Unassembled WGS sequence"/>
</dbReference>
<dbReference type="PROSITE" id="PS50893">
    <property type="entry name" value="ABC_TRANSPORTER_2"/>
    <property type="match status" value="2"/>
</dbReference>
<dbReference type="GO" id="GO:0140359">
    <property type="term" value="F:ABC-type transporter activity"/>
    <property type="evidence" value="ECO:0007669"/>
    <property type="project" value="InterPro"/>
</dbReference>
<dbReference type="InterPro" id="IPR056227">
    <property type="entry name" value="TMD0_ABC"/>
</dbReference>
<dbReference type="Pfam" id="PF00005">
    <property type="entry name" value="ABC_tran"/>
    <property type="match status" value="2"/>
</dbReference>
<dbReference type="PANTHER" id="PTHR24223:SF399">
    <property type="entry name" value="ABC TRANSPORTER ATNG"/>
    <property type="match status" value="1"/>
</dbReference>
<keyword evidence="6" id="KW-0067">ATP-binding</keyword>
<organism evidence="14 15">
    <name type="scientific">Trichoderma gamsii</name>
    <dbReference type="NCBI Taxonomy" id="398673"/>
    <lineage>
        <taxon>Eukaryota</taxon>
        <taxon>Fungi</taxon>
        <taxon>Dikarya</taxon>
        <taxon>Ascomycota</taxon>
        <taxon>Pezizomycotina</taxon>
        <taxon>Sordariomycetes</taxon>
        <taxon>Hypocreomycetidae</taxon>
        <taxon>Hypocreales</taxon>
        <taxon>Hypocreaceae</taxon>
        <taxon>Trichoderma</taxon>
    </lineage>
</organism>
<feature type="transmembrane region" description="Helical" evidence="11">
    <location>
        <begin position="1105"/>
        <end position="1125"/>
    </location>
</feature>
<dbReference type="FunFam" id="1.20.1560.10:FF:000066">
    <property type="entry name" value="ABC multidrug transporter (Eurofung)"/>
    <property type="match status" value="1"/>
</dbReference>